<feature type="region of interest" description="Disordered" evidence="1">
    <location>
        <begin position="1"/>
        <end position="23"/>
    </location>
</feature>
<proteinExistence type="predicted"/>
<evidence type="ECO:0000313" key="4">
    <source>
        <dbReference type="Proteomes" id="UP000305883"/>
    </source>
</evidence>
<name>A0A4T0VCS9_9PEZI</name>
<evidence type="ECO:0000256" key="1">
    <source>
        <dbReference type="SAM" id="MobiDB-lite"/>
    </source>
</evidence>
<accession>A0A4T0VCS9</accession>
<feature type="transmembrane region" description="Helical" evidence="2">
    <location>
        <begin position="92"/>
        <end position="112"/>
    </location>
</feature>
<keyword evidence="2" id="KW-1133">Transmembrane helix</keyword>
<gene>
    <name evidence="3" type="ORF">CH35J_012836</name>
</gene>
<reference evidence="3 4" key="1">
    <citation type="journal article" date="2019" name="Genome Biol. Evol.">
        <title>Genomic Plasticity Mediated by Transposable Elements in the Plant Pathogenic Fungus Colletotrichum higginsianum.</title>
        <authorList>
            <person name="Tsushima A."/>
            <person name="Gan P."/>
            <person name="Kumakura N."/>
            <person name="Narusaka M."/>
            <person name="Takano Y."/>
            <person name="Narusaka Y."/>
            <person name="Shirasu K."/>
        </authorList>
    </citation>
    <scope>NUCLEOTIDE SEQUENCE [LARGE SCALE GENOMIC DNA]</scope>
    <source>
        <strain evidence="3 4">MAFF305635-RFP</strain>
    </source>
</reference>
<dbReference type="EMBL" id="MWPZ01000015">
    <property type="protein sequence ID" value="TIC89561.1"/>
    <property type="molecule type" value="Genomic_DNA"/>
</dbReference>
<sequence length="211" mass="23599">MSRNHEDATTAVPPLKSPLQPAPPKAARIYPTLSLLSVILLFLSAGAGIALSAIVLFRNLESTEVLDPLSRAVFFVASWLDLSKGVQQNIPWFNVIISIASLFSLGAVLAIIEMADRPFATLGFSQTWFILGEDTLVSPDEDDLESASAETAMSFHEKREDQYQYEEVVGSQEKRKRRTLIKKNPQEAQQRVLRHARSLSHFLRMETTDEE</sequence>
<keyword evidence="2" id="KW-0812">Transmembrane</keyword>
<dbReference type="OrthoDB" id="4848401at2759"/>
<evidence type="ECO:0000313" key="3">
    <source>
        <dbReference type="EMBL" id="TIC89561.1"/>
    </source>
</evidence>
<comment type="caution">
    <text evidence="3">The sequence shown here is derived from an EMBL/GenBank/DDBJ whole genome shotgun (WGS) entry which is preliminary data.</text>
</comment>
<dbReference type="AlphaFoldDB" id="A0A4T0VCS9"/>
<keyword evidence="2" id="KW-0472">Membrane</keyword>
<dbReference type="Proteomes" id="UP000305883">
    <property type="component" value="Unassembled WGS sequence"/>
</dbReference>
<evidence type="ECO:0000256" key="2">
    <source>
        <dbReference type="SAM" id="Phobius"/>
    </source>
</evidence>
<feature type="transmembrane region" description="Helical" evidence="2">
    <location>
        <begin position="33"/>
        <end position="57"/>
    </location>
</feature>
<protein>
    <submittedName>
        <fullName evidence="3">Uncharacterized protein</fullName>
    </submittedName>
</protein>
<organism evidence="3 4">
    <name type="scientific">Colletotrichum higginsianum</name>
    <dbReference type="NCBI Taxonomy" id="80884"/>
    <lineage>
        <taxon>Eukaryota</taxon>
        <taxon>Fungi</taxon>
        <taxon>Dikarya</taxon>
        <taxon>Ascomycota</taxon>
        <taxon>Pezizomycotina</taxon>
        <taxon>Sordariomycetes</taxon>
        <taxon>Hypocreomycetidae</taxon>
        <taxon>Glomerellales</taxon>
        <taxon>Glomerellaceae</taxon>
        <taxon>Colletotrichum</taxon>
        <taxon>Colletotrichum destructivum species complex</taxon>
    </lineage>
</organism>